<dbReference type="EMBL" id="JAVDYI010000001">
    <property type="protein sequence ID" value="MDR7358897.1"/>
    <property type="molecule type" value="Genomic_DNA"/>
</dbReference>
<dbReference type="Proteomes" id="UP001183817">
    <property type="component" value="Unassembled WGS sequence"/>
</dbReference>
<keyword evidence="2" id="KW-0812">Transmembrane</keyword>
<name>A0ABU2BJR8_9MICC</name>
<protein>
    <submittedName>
        <fullName evidence="3">Uncharacterized protein</fullName>
    </submittedName>
</protein>
<keyword evidence="2" id="KW-0472">Membrane</keyword>
<keyword evidence="2" id="KW-1133">Transmembrane helix</keyword>
<dbReference type="RefSeq" id="WP_310291013.1">
    <property type="nucleotide sequence ID" value="NZ_BAAAWO010000001.1"/>
</dbReference>
<proteinExistence type="predicted"/>
<organism evidence="3 4">
    <name type="scientific">Paeniglutamicibacter sulfureus</name>
    <dbReference type="NCBI Taxonomy" id="43666"/>
    <lineage>
        <taxon>Bacteria</taxon>
        <taxon>Bacillati</taxon>
        <taxon>Actinomycetota</taxon>
        <taxon>Actinomycetes</taxon>
        <taxon>Micrococcales</taxon>
        <taxon>Micrococcaceae</taxon>
        <taxon>Paeniglutamicibacter</taxon>
    </lineage>
</organism>
<evidence type="ECO:0000256" key="1">
    <source>
        <dbReference type="SAM" id="MobiDB-lite"/>
    </source>
</evidence>
<feature type="region of interest" description="Disordered" evidence="1">
    <location>
        <begin position="138"/>
        <end position="163"/>
    </location>
</feature>
<dbReference type="Pfam" id="PF19650">
    <property type="entry name" value="DUF6153"/>
    <property type="match status" value="1"/>
</dbReference>
<feature type="transmembrane region" description="Helical" evidence="2">
    <location>
        <begin position="12"/>
        <end position="36"/>
    </location>
</feature>
<dbReference type="InterPro" id="IPR046151">
    <property type="entry name" value="DUF6153"/>
</dbReference>
<evidence type="ECO:0000313" key="3">
    <source>
        <dbReference type="EMBL" id="MDR7358897.1"/>
    </source>
</evidence>
<evidence type="ECO:0000256" key="2">
    <source>
        <dbReference type="SAM" id="Phobius"/>
    </source>
</evidence>
<gene>
    <name evidence="3" type="ORF">J2S64_002588</name>
</gene>
<evidence type="ECO:0000313" key="4">
    <source>
        <dbReference type="Proteomes" id="UP001183817"/>
    </source>
</evidence>
<sequence length="163" mass="16517">MRTTPAPSARGPFLSTLGLMAMVLAIVAGLLGMHVLGGIPVTAMESASMPSPAATTSPTVQATVPNHAASTDILPAAHLVADALLPAPQGMPMGCDGFPSDGHSMGSHEMCVPAFGPDLPNLPPPRILAWTPTVTAFTSAPGPKSEGRIPDPPSLAELSILRT</sequence>
<comment type="caution">
    <text evidence="3">The sequence shown here is derived from an EMBL/GenBank/DDBJ whole genome shotgun (WGS) entry which is preliminary data.</text>
</comment>
<accession>A0ABU2BJR8</accession>
<reference evidence="3 4" key="1">
    <citation type="submission" date="2023-07" db="EMBL/GenBank/DDBJ databases">
        <title>Sequencing the genomes of 1000 actinobacteria strains.</title>
        <authorList>
            <person name="Klenk H.-P."/>
        </authorList>
    </citation>
    <scope>NUCLEOTIDE SEQUENCE [LARGE SCALE GENOMIC DNA]</scope>
    <source>
        <strain evidence="3 4">DSM 20167</strain>
    </source>
</reference>
<keyword evidence="4" id="KW-1185">Reference proteome</keyword>